<protein>
    <submittedName>
        <fullName evidence="1">Uncharacterized protein</fullName>
    </submittedName>
</protein>
<dbReference type="InParanoid" id="S8FPI3"/>
<keyword evidence="2" id="KW-1185">Reference proteome</keyword>
<evidence type="ECO:0000313" key="1">
    <source>
        <dbReference type="EMBL" id="EPT00180.1"/>
    </source>
</evidence>
<dbReference type="EMBL" id="KE504151">
    <property type="protein sequence ID" value="EPT00180.1"/>
    <property type="molecule type" value="Genomic_DNA"/>
</dbReference>
<gene>
    <name evidence="1" type="ORF">FOMPIDRAFT_1023940</name>
</gene>
<sequence length="76" mass="8704">MAYDRTLCDMIWFKYLRICDSLLMITLDWSAVLVFARFELDSVLACDPRVSSFRLPAFDPAPATRCVSELALGPWL</sequence>
<accession>S8FPI3</accession>
<reference evidence="1 2" key="1">
    <citation type="journal article" date="2012" name="Science">
        <title>The Paleozoic origin of enzymatic lignin decomposition reconstructed from 31 fungal genomes.</title>
        <authorList>
            <person name="Floudas D."/>
            <person name="Binder M."/>
            <person name="Riley R."/>
            <person name="Barry K."/>
            <person name="Blanchette R.A."/>
            <person name="Henrissat B."/>
            <person name="Martinez A.T."/>
            <person name="Otillar R."/>
            <person name="Spatafora J.W."/>
            <person name="Yadav J.S."/>
            <person name="Aerts A."/>
            <person name="Benoit I."/>
            <person name="Boyd A."/>
            <person name="Carlson A."/>
            <person name="Copeland A."/>
            <person name="Coutinho P.M."/>
            <person name="de Vries R.P."/>
            <person name="Ferreira P."/>
            <person name="Findley K."/>
            <person name="Foster B."/>
            <person name="Gaskell J."/>
            <person name="Glotzer D."/>
            <person name="Gorecki P."/>
            <person name="Heitman J."/>
            <person name="Hesse C."/>
            <person name="Hori C."/>
            <person name="Igarashi K."/>
            <person name="Jurgens J.A."/>
            <person name="Kallen N."/>
            <person name="Kersten P."/>
            <person name="Kohler A."/>
            <person name="Kuees U."/>
            <person name="Kumar T.K.A."/>
            <person name="Kuo A."/>
            <person name="LaButti K."/>
            <person name="Larrondo L.F."/>
            <person name="Lindquist E."/>
            <person name="Ling A."/>
            <person name="Lombard V."/>
            <person name="Lucas S."/>
            <person name="Lundell T."/>
            <person name="Martin R."/>
            <person name="McLaughlin D.J."/>
            <person name="Morgenstern I."/>
            <person name="Morin E."/>
            <person name="Murat C."/>
            <person name="Nagy L.G."/>
            <person name="Nolan M."/>
            <person name="Ohm R.A."/>
            <person name="Patyshakuliyeva A."/>
            <person name="Rokas A."/>
            <person name="Ruiz-Duenas F.J."/>
            <person name="Sabat G."/>
            <person name="Salamov A."/>
            <person name="Samejima M."/>
            <person name="Schmutz J."/>
            <person name="Slot J.C."/>
            <person name="St John F."/>
            <person name="Stenlid J."/>
            <person name="Sun H."/>
            <person name="Sun S."/>
            <person name="Syed K."/>
            <person name="Tsang A."/>
            <person name="Wiebenga A."/>
            <person name="Young D."/>
            <person name="Pisabarro A."/>
            <person name="Eastwood D.C."/>
            <person name="Martin F."/>
            <person name="Cullen D."/>
            <person name="Grigoriev I.V."/>
            <person name="Hibbett D.S."/>
        </authorList>
    </citation>
    <scope>NUCLEOTIDE SEQUENCE</scope>
    <source>
        <strain evidence="2">FP-58527</strain>
    </source>
</reference>
<proteinExistence type="predicted"/>
<name>S8FPI3_FOMSC</name>
<organism evidence="1 2">
    <name type="scientific">Fomitopsis schrenkii</name>
    <name type="common">Brown rot fungus</name>
    <dbReference type="NCBI Taxonomy" id="2126942"/>
    <lineage>
        <taxon>Eukaryota</taxon>
        <taxon>Fungi</taxon>
        <taxon>Dikarya</taxon>
        <taxon>Basidiomycota</taxon>
        <taxon>Agaricomycotina</taxon>
        <taxon>Agaricomycetes</taxon>
        <taxon>Polyporales</taxon>
        <taxon>Fomitopsis</taxon>
    </lineage>
</organism>
<evidence type="ECO:0000313" key="2">
    <source>
        <dbReference type="Proteomes" id="UP000015241"/>
    </source>
</evidence>
<dbReference type="HOGENOM" id="CLU_2654523_0_0_1"/>
<dbReference type="AlphaFoldDB" id="S8FPI3"/>
<dbReference type="Proteomes" id="UP000015241">
    <property type="component" value="Unassembled WGS sequence"/>
</dbReference>